<evidence type="ECO:0000259" key="5">
    <source>
        <dbReference type="Pfam" id="PF15309"/>
    </source>
</evidence>
<feature type="region of interest" description="Disordered" evidence="4">
    <location>
        <begin position="144"/>
        <end position="224"/>
    </location>
</feature>
<feature type="compositionally biased region" description="Low complexity" evidence="4">
    <location>
        <begin position="1034"/>
        <end position="1054"/>
    </location>
</feature>
<dbReference type="Pfam" id="PF15309">
    <property type="entry name" value="ALMS_motif"/>
    <property type="match status" value="1"/>
</dbReference>
<feature type="compositionally biased region" description="Polar residues" evidence="4">
    <location>
        <begin position="537"/>
        <end position="546"/>
    </location>
</feature>
<feature type="compositionally biased region" description="Basic and acidic residues" evidence="4">
    <location>
        <begin position="1947"/>
        <end position="1960"/>
    </location>
</feature>
<feature type="compositionally biased region" description="Polar residues" evidence="4">
    <location>
        <begin position="708"/>
        <end position="717"/>
    </location>
</feature>
<feature type="region of interest" description="Disordered" evidence="4">
    <location>
        <begin position="995"/>
        <end position="1186"/>
    </location>
</feature>
<feature type="compositionally biased region" description="Low complexity" evidence="4">
    <location>
        <begin position="157"/>
        <end position="167"/>
    </location>
</feature>
<feature type="region of interest" description="Disordered" evidence="4">
    <location>
        <begin position="804"/>
        <end position="974"/>
    </location>
</feature>
<feature type="region of interest" description="Disordered" evidence="4">
    <location>
        <begin position="1497"/>
        <end position="1615"/>
    </location>
</feature>
<feature type="compositionally biased region" description="Low complexity" evidence="4">
    <location>
        <begin position="1140"/>
        <end position="1157"/>
    </location>
</feature>
<dbReference type="PANTHER" id="PTHR21553">
    <property type="entry name" value="ALMS1-RELATED"/>
    <property type="match status" value="1"/>
</dbReference>
<feature type="compositionally biased region" description="Basic and acidic residues" evidence="4">
    <location>
        <begin position="2154"/>
        <end position="2183"/>
    </location>
</feature>
<feature type="compositionally biased region" description="Polar residues" evidence="4">
    <location>
        <begin position="918"/>
        <end position="928"/>
    </location>
</feature>
<feature type="compositionally biased region" description="Low complexity" evidence="4">
    <location>
        <begin position="2013"/>
        <end position="2027"/>
    </location>
</feature>
<keyword evidence="7" id="KW-1185">Reference proteome</keyword>
<organism evidence="6 7">
    <name type="scientific">Alosa alosa</name>
    <name type="common">allis shad</name>
    <dbReference type="NCBI Taxonomy" id="278164"/>
    <lineage>
        <taxon>Eukaryota</taxon>
        <taxon>Metazoa</taxon>
        <taxon>Chordata</taxon>
        <taxon>Craniata</taxon>
        <taxon>Vertebrata</taxon>
        <taxon>Euteleostomi</taxon>
        <taxon>Actinopterygii</taxon>
        <taxon>Neopterygii</taxon>
        <taxon>Teleostei</taxon>
        <taxon>Clupei</taxon>
        <taxon>Clupeiformes</taxon>
        <taxon>Clupeoidei</taxon>
        <taxon>Clupeidae</taxon>
        <taxon>Alosa</taxon>
    </lineage>
</organism>
<dbReference type="InterPro" id="IPR029299">
    <property type="entry name" value="ALMS_motif"/>
</dbReference>
<feature type="compositionally biased region" description="Polar residues" evidence="4">
    <location>
        <begin position="1497"/>
        <end position="1520"/>
    </location>
</feature>
<feature type="compositionally biased region" description="Low complexity" evidence="4">
    <location>
        <begin position="995"/>
        <end position="1011"/>
    </location>
</feature>
<evidence type="ECO:0000313" key="7">
    <source>
        <dbReference type="Proteomes" id="UP000823561"/>
    </source>
</evidence>
<evidence type="ECO:0000256" key="1">
    <source>
        <dbReference type="ARBA" id="ARBA00004300"/>
    </source>
</evidence>
<feature type="compositionally biased region" description="Basic and acidic residues" evidence="4">
    <location>
        <begin position="1874"/>
        <end position="1889"/>
    </location>
</feature>
<keyword evidence="2" id="KW-0963">Cytoplasm</keyword>
<feature type="compositionally biased region" description="Basic residues" evidence="4">
    <location>
        <begin position="2033"/>
        <end position="2042"/>
    </location>
</feature>
<feature type="compositionally biased region" description="Polar residues" evidence="4">
    <location>
        <begin position="1961"/>
        <end position="1971"/>
    </location>
</feature>
<feature type="region of interest" description="Disordered" evidence="4">
    <location>
        <begin position="2007"/>
        <end position="2196"/>
    </location>
</feature>
<feature type="compositionally biased region" description="Polar residues" evidence="4">
    <location>
        <begin position="1557"/>
        <end position="1568"/>
    </location>
</feature>
<dbReference type="GO" id="GO:0005814">
    <property type="term" value="C:centriole"/>
    <property type="evidence" value="ECO:0007669"/>
    <property type="project" value="TreeGrafter"/>
</dbReference>
<feature type="compositionally biased region" description="Polar residues" evidence="4">
    <location>
        <begin position="883"/>
        <end position="898"/>
    </location>
</feature>
<proteinExistence type="predicted"/>
<feature type="region of interest" description="Disordered" evidence="4">
    <location>
        <begin position="240"/>
        <end position="379"/>
    </location>
</feature>
<feature type="compositionally biased region" description="Basic and acidic residues" evidence="4">
    <location>
        <begin position="2118"/>
        <end position="2132"/>
    </location>
</feature>
<feature type="region of interest" description="Disordered" evidence="4">
    <location>
        <begin position="510"/>
        <end position="554"/>
    </location>
</feature>
<feature type="compositionally biased region" description="Polar residues" evidence="4">
    <location>
        <begin position="726"/>
        <end position="746"/>
    </location>
</feature>
<feature type="region of interest" description="Disordered" evidence="4">
    <location>
        <begin position="1701"/>
        <end position="1734"/>
    </location>
</feature>
<feature type="compositionally biased region" description="Polar residues" evidence="4">
    <location>
        <begin position="831"/>
        <end position="845"/>
    </location>
</feature>
<feature type="compositionally biased region" description="Low complexity" evidence="4">
    <location>
        <begin position="1097"/>
        <end position="1108"/>
    </location>
</feature>
<feature type="compositionally biased region" description="Pro residues" evidence="4">
    <location>
        <begin position="1336"/>
        <end position="1345"/>
    </location>
</feature>
<feature type="compositionally biased region" description="Polar residues" evidence="4">
    <location>
        <begin position="1583"/>
        <end position="1606"/>
    </location>
</feature>
<feature type="region of interest" description="Disordered" evidence="4">
    <location>
        <begin position="1761"/>
        <end position="1803"/>
    </location>
</feature>
<feature type="region of interest" description="Disordered" evidence="4">
    <location>
        <begin position="1"/>
        <end position="60"/>
    </location>
</feature>
<dbReference type="GO" id="GO:0046599">
    <property type="term" value="P:regulation of centriole replication"/>
    <property type="evidence" value="ECO:0007669"/>
    <property type="project" value="TreeGrafter"/>
</dbReference>
<feature type="compositionally biased region" description="Basic and acidic residues" evidence="4">
    <location>
        <begin position="1"/>
        <end position="18"/>
    </location>
</feature>
<feature type="compositionally biased region" description="Polar residues" evidence="4">
    <location>
        <begin position="510"/>
        <end position="519"/>
    </location>
</feature>
<feature type="region of interest" description="Disordered" evidence="4">
    <location>
        <begin position="1640"/>
        <end position="1666"/>
    </location>
</feature>
<feature type="compositionally biased region" description="Basic and acidic residues" evidence="4">
    <location>
        <begin position="1782"/>
        <end position="1796"/>
    </location>
</feature>
<feature type="compositionally biased region" description="Low complexity" evidence="4">
    <location>
        <begin position="240"/>
        <end position="251"/>
    </location>
</feature>
<feature type="domain" description="ALMS motif" evidence="5">
    <location>
        <begin position="2225"/>
        <end position="2350"/>
    </location>
</feature>
<feature type="compositionally biased region" description="Polar residues" evidence="4">
    <location>
        <begin position="1640"/>
        <end position="1657"/>
    </location>
</feature>
<evidence type="ECO:0000256" key="4">
    <source>
        <dbReference type="SAM" id="MobiDB-lite"/>
    </source>
</evidence>
<gene>
    <name evidence="6" type="ORF">AALO_G00243080</name>
</gene>
<feature type="compositionally biased region" description="Low complexity" evidence="4">
    <location>
        <begin position="1706"/>
        <end position="1716"/>
    </location>
</feature>
<feature type="compositionally biased region" description="Polar residues" evidence="4">
    <location>
        <begin position="370"/>
        <end position="379"/>
    </location>
</feature>
<evidence type="ECO:0000256" key="2">
    <source>
        <dbReference type="ARBA" id="ARBA00022490"/>
    </source>
</evidence>
<feature type="region of interest" description="Disordered" evidence="4">
    <location>
        <begin position="1406"/>
        <end position="1434"/>
    </location>
</feature>
<feature type="compositionally biased region" description="Gly residues" evidence="4">
    <location>
        <begin position="626"/>
        <end position="649"/>
    </location>
</feature>
<feature type="compositionally biased region" description="Low complexity" evidence="4">
    <location>
        <begin position="856"/>
        <end position="871"/>
    </location>
</feature>
<keyword evidence="3" id="KW-0206">Cytoskeleton</keyword>
<dbReference type="GO" id="GO:0005813">
    <property type="term" value="C:centrosome"/>
    <property type="evidence" value="ECO:0007669"/>
    <property type="project" value="UniProtKB-SubCell"/>
</dbReference>
<feature type="compositionally biased region" description="Basic and acidic residues" evidence="4">
    <location>
        <begin position="1897"/>
        <end position="1918"/>
    </location>
</feature>
<feature type="compositionally biased region" description="Low complexity" evidence="4">
    <location>
        <begin position="650"/>
        <end position="664"/>
    </location>
</feature>
<protein>
    <recommendedName>
        <fullName evidence="5">ALMS motif domain-containing protein</fullName>
    </recommendedName>
</protein>
<reference evidence="6" key="1">
    <citation type="submission" date="2020-10" db="EMBL/GenBank/DDBJ databases">
        <title>Chromosome-scale genome assembly of the Allis shad, Alosa alosa.</title>
        <authorList>
            <person name="Margot Z."/>
            <person name="Christophe K."/>
            <person name="Cabau C."/>
            <person name="Louis A."/>
            <person name="Berthelot C."/>
            <person name="Parey E."/>
            <person name="Roest Crollius H."/>
            <person name="Montfort J."/>
            <person name="Robinson-Rechavi M."/>
            <person name="Bucao C."/>
            <person name="Bouchez O."/>
            <person name="Gislard M."/>
            <person name="Lluch J."/>
            <person name="Milhes M."/>
            <person name="Lampietro C."/>
            <person name="Lopez Roques C."/>
            <person name="Donnadieu C."/>
            <person name="Braasch I."/>
            <person name="Desvignes T."/>
            <person name="Postlethwait J."/>
            <person name="Bobe J."/>
            <person name="Guiguen Y."/>
        </authorList>
    </citation>
    <scope>NUCLEOTIDE SEQUENCE</scope>
    <source>
        <strain evidence="6">M-15738</strain>
        <tissue evidence="6">Blood</tissue>
    </source>
</reference>
<feature type="compositionally biased region" description="Polar residues" evidence="4">
    <location>
        <begin position="1863"/>
        <end position="1872"/>
    </location>
</feature>
<comment type="subcellular location">
    <subcellularLocation>
        <location evidence="1">Cytoplasm</location>
        <location evidence="1">Cytoskeleton</location>
        <location evidence="1">Microtubule organizing center</location>
        <location evidence="1">Centrosome</location>
    </subcellularLocation>
</comment>
<feature type="region of interest" description="Disordered" evidence="4">
    <location>
        <begin position="418"/>
        <end position="441"/>
    </location>
</feature>
<dbReference type="EMBL" id="JADWDJ010000019">
    <property type="protein sequence ID" value="KAG5265491.1"/>
    <property type="molecule type" value="Genomic_DNA"/>
</dbReference>
<feature type="compositionally biased region" description="Polar residues" evidence="4">
    <location>
        <begin position="1022"/>
        <end position="1033"/>
    </location>
</feature>
<accession>A0AAV6FVV5</accession>
<feature type="compositionally biased region" description="Polar residues" evidence="4">
    <location>
        <begin position="283"/>
        <end position="308"/>
    </location>
</feature>
<feature type="compositionally biased region" description="Low complexity" evidence="4">
    <location>
        <begin position="2077"/>
        <end position="2091"/>
    </location>
</feature>
<feature type="compositionally biased region" description="Basic and acidic residues" evidence="4">
    <location>
        <begin position="1411"/>
        <end position="1425"/>
    </location>
</feature>
<dbReference type="GO" id="GO:0008017">
    <property type="term" value="F:microtubule binding"/>
    <property type="evidence" value="ECO:0007669"/>
    <property type="project" value="TreeGrafter"/>
</dbReference>
<feature type="compositionally biased region" description="Polar residues" evidence="4">
    <location>
        <begin position="1171"/>
        <end position="1180"/>
    </location>
</feature>
<feature type="compositionally biased region" description="Polar residues" evidence="4">
    <location>
        <begin position="1223"/>
        <end position="1242"/>
    </location>
</feature>
<evidence type="ECO:0000256" key="3">
    <source>
        <dbReference type="ARBA" id="ARBA00023212"/>
    </source>
</evidence>
<comment type="caution">
    <text evidence="6">The sequence shown here is derived from an EMBL/GenBank/DDBJ whole genome shotgun (WGS) entry which is preliminary data.</text>
</comment>
<feature type="compositionally biased region" description="Polar residues" evidence="4">
    <location>
        <begin position="30"/>
        <end position="46"/>
    </location>
</feature>
<feature type="region of interest" description="Disordered" evidence="4">
    <location>
        <begin position="578"/>
        <end position="753"/>
    </location>
</feature>
<feature type="region of interest" description="Disordered" evidence="4">
    <location>
        <begin position="1846"/>
        <end position="1995"/>
    </location>
</feature>
<dbReference type="PANTHER" id="PTHR21553:SF36">
    <property type="entry name" value="ALMS1 CENTROSOME AND BASAL BODY-ASSOCIATED PROTEIN-RELATED"/>
    <property type="match status" value="1"/>
</dbReference>
<feature type="region of interest" description="Disordered" evidence="4">
    <location>
        <begin position="1331"/>
        <end position="1388"/>
    </location>
</feature>
<feature type="compositionally biased region" description="Low complexity" evidence="4">
    <location>
        <begin position="1346"/>
        <end position="1372"/>
    </location>
</feature>
<dbReference type="GO" id="GO:0005829">
    <property type="term" value="C:cytosol"/>
    <property type="evidence" value="ECO:0007669"/>
    <property type="project" value="TreeGrafter"/>
</dbReference>
<feature type="compositionally biased region" description="Basic and acidic residues" evidence="4">
    <location>
        <begin position="169"/>
        <end position="195"/>
    </location>
</feature>
<feature type="compositionally biased region" description="Basic and acidic residues" evidence="4">
    <location>
        <begin position="690"/>
        <end position="700"/>
    </location>
</feature>
<sequence length="2368" mass="257097">MEPEESPRDGKRINRTMEEWYQLPAEEDSSQLPPQELSQHNASYGQTGRGAWGLHHPNDQSQSLQLDFQDSQLSPALTLLPAKTGKLYASNSTLMQQTDLEFAPLRGSPDFSVLSERLSMMPLVGGATGFGTPAVAHSTTLGHASLSQHPLGEDEGSSCSLSQHSLSPGERHQVTPGREYERDSAEDQGYERRGEGEEEEGEERSAPRGREEDDDDDGSFLNSSVPARTLLELLEKDVGVVSSSSAVSSASETIFSQPELIHKQTDTTHNQSGLSRTRADFADNQTVPVNQQRNSDLFQTGPSVSSLVRSAESAIFRGSSSGGSTEEEPSRNPPGVRECPQGDASASPQPTPAPGTRVDRRSSNRSSSSQLFDTSNLNISGRANRTADISNITFRSSGSRPDASTDALRAQLLSESCAVASRSPHAGPEERSPPELSSRSTRLALQGATGFSIERGHRERILWQSGNQTGVDSSFLTSQPAFQSTPSVVMTAPNRARGVLLAAAGASYSQSPVLPTDTSILPRPRMSDTPPVGAAEASTSQGSRGSLTGGEVGSLPSLSYVQKVDAWRANQSSNRAFSDELKLQGPAEDDQEVDANANASVIAEPAPGNHPYSPFSQPREDSGAEGSAGGEVGPPGGGAAGGGGGGGAAGVVSPPGRSHSHSSSLATVVTSIQHHAAAHSDVTNGPQSARGEESVTREEVGPQGRAEPSSQNGQRSSAIILGHFSDVSSSRDTGHSLSSPQGSFQGEGSVRASFGGASSVMSLEVDNYAPYWTSMPSTPNRERELNIEDRIPVYLKNLGINQSPSTILTPFAPRGPIREPEFSPTDLCTIKGSTGTPTKSTQPSEGESPPDKGEFSRLSQGSSGSLPLSTGRPIMHLSDQDRPPSQGSIRMTRSSSHTPPESPGSSAASLPSLAPTHQMPSGSGQESATAPPLQPPQPREEAPGPQEAQLPQLPQRSPRRDQPQQQQAEDWLVGSRTLQEIRQLLGRAESVLSLKSSLTTSSGSDSSLLQSLRRKMEEPGFTNDSFGSSQLWARSSSDSMLRDSSVSSSEPSRSLGATAQAPADLSCVPGIRETGLKSHAVRRAEPEGCSATDPDRAAPAVLPAAQAPAPTPQEQEEEEEAASSSIGPEEPSPAPSHAGVEQASVSDSSEVSEGSLSARVARLLHEESPVSMVTSRASTTDTDESRAREWILLKASGQRCEALHLNTEDRQRVEEIKRELLQHTKSQYSTDSDGSAPSSVGATSGPAPASSQRTEGFLAVRCAEERLSDQLQRSGRNLLASTRVALGSPPAVSPDLEARVQEIAQREGVPLGPPASSRSLSPLTSITIATARHTPSPSPLPPNVPPQQQQQQAESASVSTQTQTHTLRLQTHTPPPSDTESDGSVSTAEPHLHSALEVYALSQHALSHAHTHADEPGAEEAERQGETNTVETGQVKGQMDEVTGGWGHQSPLAPRHSSTHLRLTLSPKPRPVQNGLDKPHYGMAPVELDQDHAVRSAQTAETLSTNWTDGPSLVAQSFPQEDSIRLPNQEALRNETPTHKVVSTANSPVAEPLRPTPESSVSSQTLSEEQGPIKSQFGATGPASIQISSSSRYPQSFTPPQRLTQPSPRPMSVYAPVPPPTLLPYKPHGSSELFYIPKTDTQLSPNRSDTTVESTHTGSDDAVPPRFTVDILGSRDLEPVPALPKHTEGIYSKKRGFSGYERAGPVGEQGVGVTVTGRRREEEEEEEEVMGERAGEEEFRPLAMEMDFSMHSLRLHTSTLRNLPPAHAPADLHRNQPVAPPHPREREERAHREQTSREIGGSLDQLWQRFSESWSRDQGRSANERETSLLERLERLSRLINSSSLTHGSTIAHSPAKQAVDASVSTQTQAKGQDQPEHARVKAKRAERGKSKKKGRKEKEPGVEERKKGAREESEKRGRAPRLAWAESETQSSSHAPEEEEGEVDEPERLGRCPAERDSISTETSLSTIDTQRLLRAFGPSRVRPPTAGERAPESLLKLYSNIHKQRSAVNESSTVTLDSSSSGSSLPPHPRPSGKRPKVKLVSRGVQAGDLEIVSNGTRRHTRDVGTTFPSPHPTPSSQAQQPALPPQHSFMKERHKKKQPESHPPGPGVSWFVPAEELRLDSRKENRPDNKNIPAAGPTWFEHYSRTQPWREPLRERQNQDGRGREPQREKENQEDRERPQRQQQQQQQQSWVDRDIQALEQREKPAETNNSMDTHSKLSALERLSLQEALAFRRPEFVSRSRERLKRLCLLKEERRLQAQFNLERETLFNRPPLTRRYTHNTAVPDPPVKRAVPKKEMFQRSKQIYSQLPEVRRRKEEEKRKAEYRAYRLNAQLFNKKITNRVLGRRTPWQNWNTSERSTEDYTR</sequence>
<evidence type="ECO:0000313" key="6">
    <source>
        <dbReference type="EMBL" id="KAG5265491.1"/>
    </source>
</evidence>
<name>A0AAV6FVV5_9TELE</name>
<dbReference type="Proteomes" id="UP000823561">
    <property type="component" value="Chromosome 19"/>
</dbReference>
<feature type="region of interest" description="Disordered" evidence="4">
    <location>
        <begin position="1221"/>
        <end position="1253"/>
    </location>
</feature>
<feature type="compositionally biased region" description="Low complexity" evidence="4">
    <location>
        <begin position="903"/>
        <end position="915"/>
    </location>
</feature>